<dbReference type="PANTHER" id="PTHR34406">
    <property type="entry name" value="PROTEIN YCEI"/>
    <property type="match status" value="1"/>
</dbReference>
<name>A0A2A5ASP5_9GAMM</name>
<accession>A0A2A5ASP5</accession>
<dbReference type="SUPFAM" id="SSF101874">
    <property type="entry name" value="YceI-like"/>
    <property type="match status" value="1"/>
</dbReference>
<dbReference type="InterPro" id="IPR036761">
    <property type="entry name" value="TTHA0802/YceI-like_sf"/>
</dbReference>
<dbReference type="Pfam" id="PF04264">
    <property type="entry name" value="YceI"/>
    <property type="match status" value="1"/>
</dbReference>
<proteinExistence type="predicted"/>
<protein>
    <recommendedName>
        <fullName evidence="1">Lipid/polyisoprenoid-binding YceI-like domain-containing protein</fullName>
    </recommendedName>
</protein>
<dbReference type="EMBL" id="NVVJ01000065">
    <property type="protein sequence ID" value="PCJ22333.1"/>
    <property type="molecule type" value="Genomic_DNA"/>
</dbReference>
<dbReference type="Proteomes" id="UP000218327">
    <property type="component" value="Unassembled WGS sequence"/>
</dbReference>
<feature type="domain" description="Lipid/polyisoprenoid-binding YceI-like" evidence="1">
    <location>
        <begin position="44"/>
        <end position="210"/>
    </location>
</feature>
<organism evidence="2 3">
    <name type="scientific">SAR86 cluster bacterium</name>
    <dbReference type="NCBI Taxonomy" id="2030880"/>
    <lineage>
        <taxon>Bacteria</taxon>
        <taxon>Pseudomonadati</taxon>
        <taxon>Pseudomonadota</taxon>
        <taxon>Gammaproteobacteria</taxon>
        <taxon>SAR86 cluster</taxon>
    </lineage>
</organism>
<dbReference type="PANTHER" id="PTHR34406:SF1">
    <property type="entry name" value="PROTEIN YCEI"/>
    <property type="match status" value="1"/>
</dbReference>
<dbReference type="InterPro" id="IPR007372">
    <property type="entry name" value="Lipid/polyisoprenoid-bd_YceI"/>
</dbReference>
<evidence type="ECO:0000313" key="3">
    <source>
        <dbReference type="Proteomes" id="UP000218327"/>
    </source>
</evidence>
<sequence>MFLRSFSTYRQLSLILLSSAFLVSCDRLVAPGFETEVTELRGGAYTLDTDHAALIFKINHLGFSTFIGRFTEFDASLDFDPENIENSNLEVIVNTASINVNLPEFNEELRGSTWFDVENFPQAVFRTTSFIEAIDEDSFLFAGELTLLGVTAPVNLNVNFHGGGRNFLTRKYTLGFSASTTFKRSEHGLSSMVSFGVGDDIELEIHVEFQNVD</sequence>
<evidence type="ECO:0000259" key="1">
    <source>
        <dbReference type="SMART" id="SM00867"/>
    </source>
</evidence>
<dbReference type="PROSITE" id="PS51257">
    <property type="entry name" value="PROKAR_LIPOPROTEIN"/>
    <property type="match status" value="1"/>
</dbReference>
<dbReference type="AlphaFoldDB" id="A0A2A5ASP5"/>
<reference evidence="3" key="1">
    <citation type="submission" date="2017-08" db="EMBL/GenBank/DDBJ databases">
        <title>A dynamic microbial community with high functional redundancy inhabits the cold, oxic subseafloor aquifer.</title>
        <authorList>
            <person name="Tully B.J."/>
            <person name="Wheat C.G."/>
            <person name="Glazer B.T."/>
            <person name="Huber J.A."/>
        </authorList>
    </citation>
    <scope>NUCLEOTIDE SEQUENCE [LARGE SCALE GENOMIC DNA]</scope>
</reference>
<comment type="caution">
    <text evidence="2">The sequence shown here is derived from an EMBL/GenBank/DDBJ whole genome shotgun (WGS) entry which is preliminary data.</text>
</comment>
<dbReference type="Gene3D" id="2.40.128.110">
    <property type="entry name" value="Lipid/polyisoprenoid-binding, YceI-like"/>
    <property type="match status" value="1"/>
</dbReference>
<evidence type="ECO:0000313" key="2">
    <source>
        <dbReference type="EMBL" id="PCJ22333.1"/>
    </source>
</evidence>
<gene>
    <name evidence="2" type="ORF">COA96_14780</name>
</gene>
<dbReference type="SMART" id="SM00867">
    <property type="entry name" value="YceI"/>
    <property type="match status" value="1"/>
</dbReference>